<sequence>MDENLEDRIRRHQKIMRSRYSRFLRRRSMWEGEDHTDWPRHISDRYWSSRSCGYKPSDTTKSSEAKPTQEERTVEGFHRDFDAFRAAFDRNFARDPYRTLFGRRMASHPWITNPSWTGFSWLSHRDNLHKDEVVQPSKPDSADHESAPRENANNATVTHSEVLEGDKNAITPVEEDYQYDPISMRKVPIKKPEAAAEVEPEPKKSFLEKFFAEHDADIPVKKYKPHQGSGYGASTQEAEDLGSEARGGNMHPPFDSGRKQEMRDLMKRIKGNNLDTTAQFTESRPNQKAEEDSDKLTIPTEAQESPELDDSTPLFSGTAYADRFSNEAIGPSKLSNSAEAVTQEASQDVSYITTDSTLKGFIKQSSSRLEPALDRIQANTDGRADEVPFTLQTAVDRHASALKKELKEAEDAPAGPKTPDYLAASTEEDIDLLRGSDVRAATRTARVTKQEAETLKSEARAKLEADYASRLAGGKAVDGHEVDAFASKLTKRVNHVWDHIREYPHGIVAKTMNSVNAFNDNYKKYVRPEGTKSLTDKLVFQDQSLSKSPSIYKNTGMQTESKQLTPSQEVLDADKERSERTIKLRRATIGAKEEAEARDVQLSQLSADIRAAYEDGYGTINVSHRQPELTPTKAGTGDSAPPPKPHPLLSASVKPGVSVNSVIDEHVGTFEPKLAALVDSAKEVRSQLRQLDEEVEQIRPALSACPHLSTVIDGTKDVRRELHEAHLAIRAIESGRPETVWNALDKPCPNYGQKRIDWQAEEMSANKADQSEVVGDGHSTMPLENKASSSAVLPSQEPKKVPEPVFTPSGSPVWNDEQPPSIESLRRGTFDSKFIILAYNPSTSKVEFSPMNEPAKPTHKAADPVGILSRLKNAPEFLRHFALLKRAGYSLFNGKENMLIFKKKQPEHSSGSSPAQRVVEPKAATATASTSSASATKTRANEESAISSATVLEEIPKEVEQTVGPAGSTARFSRPLGDVGQVRVKRQEEVFSGTIRPNAAAQSSSAEDDRLSTSTPKPALGTSNEQRDGVWKRFTRSLKQTVMIVAALGGGAYTIGFIAEGMGAETQKQKGVEDTQARGPRKRIVMTGQRPGIYSTESSR</sequence>
<reference evidence="2 3" key="1">
    <citation type="submission" date="2013-03" db="EMBL/GenBank/DDBJ databases">
        <title>The Genome Sequence of Capronia epimyces CBS 606.96.</title>
        <authorList>
            <consortium name="The Broad Institute Genomics Platform"/>
            <person name="Cuomo C."/>
            <person name="de Hoog S."/>
            <person name="Gorbushina A."/>
            <person name="Walker B."/>
            <person name="Young S.K."/>
            <person name="Zeng Q."/>
            <person name="Gargeya S."/>
            <person name="Fitzgerald M."/>
            <person name="Haas B."/>
            <person name="Abouelleil A."/>
            <person name="Allen A.W."/>
            <person name="Alvarado L."/>
            <person name="Arachchi H.M."/>
            <person name="Berlin A.M."/>
            <person name="Chapman S.B."/>
            <person name="Gainer-Dewar J."/>
            <person name="Goldberg J."/>
            <person name="Griggs A."/>
            <person name="Gujja S."/>
            <person name="Hansen M."/>
            <person name="Howarth C."/>
            <person name="Imamovic A."/>
            <person name="Ireland A."/>
            <person name="Larimer J."/>
            <person name="McCowan C."/>
            <person name="Murphy C."/>
            <person name="Pearson M."/>
            <person name="Poon T.W."/>
            <person name="Priest M."/>
            <person name="Roberts A."/>
            <person name="Saif S."/>
            <person name="Shea T."/>
            <person name="Sisk P."/>
            <person name="Sykes S."/>
            <person name="Wortman J."/>
            <person name="Nusbaum C."/>
            <person name="Birren B."/>
        </authorList>
    </citation>
    <scope>NUCLEOTIDE SEQUENCE [LARGE SCALE GENOMIC DNA]</scope>
    <source>
        <strain evidence="2 3">CBS 606.96</strain>
    </source>
</reference>
<feature type="compositionally biased region" description="Basic and acidic residues" evidence="1">
    <location>
        <begin position="256"/>
        <end position="267"/>
    </location>
</feature>
<feature type="compositionally biased region" description="Low complexity" evidence="1">
    <location>
        <begin position="923"/>
        <end position="936"/>
    </location>
</feature>
<comment type="caution">
    <text evidence="2">The sequence shown here is derived from an EMBL/GenBank/DDBJ whole genome shotgun (WGS) entry which is preliminary data.</text>
</comment>
<dbReference type="AlphaFoldDB" id="W9XVE6"/>
<protein>
    <submittedName>
        <fullName evidence="2">Uncharacterized protein</fullName>
    </submittedName>
</protein>
<dbReference type="eggNOG" id="ENOG502SRDH">
    <property type="taxonomic scope" value="Eukaryota"/>
</dbReference>
<feature type="region of interest" description="Disordered" evidence="1">
    <location>
        <begin position="787"/>
        <end position="819"/>
    </location>
</feature>
<feature type="compositionally biased region" description="Polar residues" evidence="1">
    <location>
        <begin position="1012"/>
        <end position="1024"/>
    </location>
</feature>
<keyword evidence="3" id="KW-1185">Reference proteome</keyword>
<feature type="region of interest" description="Disordered" evidence="1">
    <location>
        <begin position="134"/>
        <end position="167"/>
    </location>
</feature>
<feature type="region of interest" description="Disordered" evidence="1">
    <location>
        <begin position="222"/>
        <end position="317"/>
    </location>
</feature>
<accession>W9XVE6</accession>
<dbReference type="HOGENOM" id="CLU_280342_0_0_1"/>
<dbReference type="RefSeq" id="XP_007735544.1">
    <property type="nucleotide sequence ID" value="XM_007737354.1"/>
</dbReference>
<feature type="region of interest" description="Disordered" evidence="1">
    <location>
        <begin position="54"/>
        <end position="73"/>
    </location>
</feature>
<evidence type="ECO:0000313" key="3">
    <source>
        <dbReference type="Proteomes" id="UP000019478"/>
    </source>
</evidence>
<feature type="compositionally biased region" description="Basic and acidic residues" evidence="1">
    <location>
        <begin position="61"/>
        <end position="73"/>
    </location>
</feature>
<evidence type="ECO:0000256" key="1">
    <source>
        <dbReference type="SAM" id="MobiDB-lite"/>
    </source>
</evidence>
<feature type="compositionally biased region" description="Polar residues" evidence="1">
    <location>
        <begin position="273"/>
        <end position="284"/>
    </location>
</feature>
<feature type="region of interest" description="Disordered" evidence="1">
    <location>
        <begin position="990"/>
        <end position="1028"/>
    </location>
</feature>
<feature type="region of interest" description="Disordered" evidence="1">
    <location>
        <begin position="620"/>
        <end position="652"/>
    </location>
</feature>
<feature type="region of interest" description="Disordered" evidence="1">
    <location>
        <begin position="549"/>
        <end position="577"/>
    </location>
</feature>
<dbReference type="EMBL" id="AMGY01000006">
    <property type="protein sequence ID" value="EXJ80956.1"/>
    <property type="molecule type" value="Genomic_DNA"/>
</dbReference>
<dbReference type="STRING" id="1182542.W9XVE6"/>
<evidence type="ECO:0000313" key="2">
    <source>
        <dbReference type="EMBL" id="EXJ80956.1"/>
    </source>
</evidence>
<feature type="compositionally biased region" description="Polar residues" evidence="1">
    <location>
        <begin position="549"/>
        <end position="568"/>
    </location>
</feature>
<organism evidence="2 3">
    <name type="scientific">Capronia epimyces CBS 606.96</name>
    <dbReference type="NCBI Taxonomy" id="1182542"/>
    <lineage>
        <taxon>Eukaryota</taxon>
        <taxon>Fungi</taxon>
        <taxon>Dikarya</taxon>
        <taxon>Ascomycota</taxon>
        <taxon>Pezizomycotina</taxon>
        <taxon>Eurotiomycetes</taxon>
        <taxon>Chaetothyriomycetidae</taxon>
        <taxon>Chaetothyriales</taxon>
        <taxon>Herpotrichiellaceae</taxon>
        <taxon>Capronia</taxon>
    </lineage>
</organism>
<dbReference type="OrthoDB" id="3946750at2759"/>
<name>W9XVE6_9EURO</name>
<gene>
    <name evidence="2" type="ORF">A1O3_07244</name>
</gene>
<proteinExistence type="predicted"/>
<dbReference type="GeneID" id="19171344"/>
<dbReference type="Proteomes" id="UP000019478">
    <property type="component" value="Unassembled WGS sequence"/>
</dbReference>
<feature type="region of interest" description="Disordered" evidence="1">
    <location>
        <begin position="904"/>
        <end position="942"/>
    </location>
</feature>